<evidence type="ECO:0000313" key="2">
    <source>
        <dbReference type="EMBL" id="KAG6299835.1"/>
    </source>
</evidence>
<protein>
    <submittedName>
        <fullName evidence="2">Uncharacterized protein</fullName>
    </submittedName>
</protein>
<comment type="caution">
    <text evidence="2">The sequence shown here is derived from an EMBL/GenBank/DDBJ whole genome shotgun (WGS) entry which is preliminary data.</text>
</comment>
<reference evidence="2 3" key="1">
    <citation type="journal article" date="2020" name="bioRxiv">
        <title>Whole genome comparisons of ergot fungi reveals the divergence and evolution of species within the genus Claviceps are the result of varying mechanisms driving genome evolution and host range expansion.</title>
        <authorList>
            <person name="Wyka S.A."/>
            <person name="Mondo S.J."/>
            <person name="Liu M."/>
            <person name="Dettman J."/>
            <person name="Nalam V."/>
            <person name="Broders K.D."/>
        </authorList>
    </citation>
    <scope>NUCLEOTIDE SEQUENCE [LARGE SCALE GENOMIC DNA]</scope>
    <source>
        <strain evidence="2 3">Clav52</strain>
    </source>
</reference>
<gene>
    <name evidence="2" type="ORF">E4U09_007752</name>
</gene>
<dbReference type="EMBL" id="SRRH01000083">
    <property type="protein sequence ID" value="KAG6299835.1"/>
    <property type="molecule type" value="Genomic_DNA"/>
</dbReference>
<proteinExistence type="predicted"/>
<dbReference type="AlphaFoldDB" id="A0A9P7U3F9"/>
<feature type="signal peptide" evidence="1">
    <location>
        <begin position="1"/>
        <end position="21"/>
    </location>
</feature>
<keyword evidence="3" id="KW-1185">Reference proteome</keyword>
<organism evidence="2 3">
    <name type="scientific">Claviceps aff. purpurea</name>
    <dbReference type="NCBI Taxonomy" id="1967640"/>
    <lineage>
        <taxon>Eukaryota</taxon>
        <taxon>Fungi</taxon>
        <taxon>Dikarya</taxon>
        <taxon>Ascomycota</taxon>
        <taxon>Pezizomycotina</taxon>
        <taxon>Sordariomycetes</taxon>
        <taxon>Hypocreomycetidae</taxon>
        <taxon>Hypocreales</taxon>
        <taxon>Clavicipitaceae</taxon>
        <taxon>Claviceps</taxon>
    </lineage>
</organism>
<evidence type="ECO:0000256" key="1">
    <source>
        <dbReference type="SAM" id="SignalP"/>
    </source>
</evidence>
<feature type="chain" id="PRO_5040406260" evidence="1">
    <location>
        <begin position="22"/>
        <end position="90"/>
    </location>
</feature>
<keyword evidence="1" id="KW-0732">Signal</keyword>
<sequence length="90" mass="9215">MANILSILIATLAVVSPVVQAGGCTPGLAYCGHTLKTYGYPGAQSLGSNTLYRCQSNGSLKNLSTCVSPSHCIDGGGGNDDFCIPSIYKT</sequence>
<evidence type="ECO:0000313" key="3">
    <source>
        <dbReference type="Proteomes" id="UP000707071"/>
    </source>
</evidence>
<dbReference type="Proteomes" id="UP000707071">
    <property type="component" value="Unassembled WGS sequence"/>
</dbReference>
<accession>A0A9P7U3F9</accession>
<name>A0A9P7U3F9_9HYPO</name>